<comment type="caution">
    <text evidence="5">The sequence shown here is derived from an EMBL/GenBank/DDBJ whole genome shotgun (WGS) entry which is preliminary data.</text>
</comment>
<dbReference type="Proteomes" id="UP000055035">
    <property type="component" value="Unassembled WGS sequence"/>
</dbReference>
<dbReference type="InterPro" id="IPR001650">
    <property type="entry name" value="Helicase_C-like"/>
</dbReference>
<dbReference type="SUPFAM" id="SSF52540">
    <property type="entry name" value="P-loop containing nucleoside triphosphate hydrolases"/>
    <property type="match status" value="2"/>
</dbReference>
<dbReference type="Pfam" id="PF00271">
    <property type="entry name" value="Helicase_C"/>
    <property type="match status" value="1"/>
</dbReference>
<dbReference type="PANTHER" id="PTHR45629">
    <property type="entry name" value="SNF2/RAD54 FAMILY MEMBER"/>
    <property type="match status" value="1"/>
</dbReference>
<evidence type="ECO:0000259" key="4">
    <source>
        <dbReference type="PROSITE" id="PS51194"/>
    </source>
</evidence>
<dbReference type="InterPro" id="IPR038718">
    <property type="entry name" value="SNF2-like_sf"/>
</dbReference>
<feature type="domain" description="Helicase C-terminal" evidence="4">
    <location>
        <begin position="810"/>
        <end position="973"/>
    </location>
</feature>
<dbReference type="PANTHER" id="PTHR45629:SF7">
    <property type="entry name" value="DNA EXCISION REPAIR PROTEIN ERCC-6-RELATED"/>
    <property type="match status" value="1"/>
</dbReference>
<accession>A0A0W0VFI5</accession>
<dbReference type="EMBL" id="LNYJ01000003">
    <property type="protein sequence ID" value="KTD18863.1"/>
    <property type="molecule type" value="Genomic_DNA"/>
</dbReference>
<sequence length="1125" mass="129446">MIFGFNIKKRSKQTLIYDEQFINNQWVLLFKLQQKNSLIPLSEWHKCDHKGAQWLLEFIEANNLQQQPSVDTLIISSKDFITSIKEQELFIQNLLELPPLFDGGIHIISEGLIAKNNYKIKYHWVNSYSRPIIQSKEWGIFLQIGENKFLLPWYAWKIKEEIKLLQTQLVSSSSIQKRLELIEHFSSIRHLLPEEKTWTLTDDGSISKITLFFANAFKIQAVPEKDSFRIEPILLRKKELENLDPHFENILPPIDQEAFIRSFNNSLQLNQYYGLGPGRYLLIHPQVNKALETVHKIQHATKEEKLEFLKNPKAALAEDLEGIINEDELDQIFSDRVIGIGDWNAKIIPWIQLPPNEWLPGGELPNVPFGIDINGDKHQFANKNEVSDLVDKLKNAQKDGYQFYQYGEFSIPVNNENISKLECFLPKKPNTVIEKEDKLKTLTGITDKINQTPVMLVKENLECVEFNVFRHPRVIIPHSNAIPNNVKSEPKPHQIEAFKWLQNHYIAGSRGVLLADDMGLGKTFQSLMFLAWLHEAMKLKEITNKPLLIVAPTGLLKNWEDEINIHLSSGLGNLLRAYGSTLKNLKSGRYLDVTQLKGSDLILTTFDTLTRYQTSFSVINFAVVVFDEIQKLKNPGTQNYSAACSLHCDFWLGMTGTPVENRLCDLWAITDVLQPGMLGSIKEFSTKYEKSILTLGENEQNEIIKELQDGLTKASEKAPPFMLRRMKSSILPGLPKKNIHVKTVLMPNIQANAYQKIIQEVAQQEESGGMLKALHLLRACSLHPDSKRQRQYNSYDEFILQSARVKECFQILDSIYKNKEKALIFIEYNEWHHPAFLPHIIKTRYNLKKLPMAINGQINSKSRQDIVDKFQNERGIFDVMLLSPRAGGVGLTLTAANHIIHLTRWWNPAVEDQANDRIYRIGQNSDVHIYYILALHPEYESTCFDLNLHELLEKKRRLSQQIIIAPPMENDTIDELYAKTFQKNQKIKLPIEESYIHLNGKTYEDLIFQDMKKIAPKFGYIARYTQQSHDKGADIIIDTYDGETKAIVQCKFVDNPTKAPLNLTSDLDRASPYYSNSHSNPLLIGFTNAQKIKKADRTWENNANNRKIVYGKEGLDASNLFDFLD</sequence>
<dbReference type="AlphaFoldDB" id="A0A0W0VFI5"/>
<keyword evidence="2" id="KW-0067">ATP-binding</keyword>
<organism evidence="5 6">
    <name type="scientific">Legionella jordanis</name>
    <dbReference type="NCBI Taxonomy" id="456"/>
    <lineage>
        <taxon>Bacteria</taxon>
        <taxon>Pseudomonadati</taxon>
        <taxon>Pseudomonadota</taxon>
        <taxon>Gammaproteobacteria</taxon>
        <taxon>Legionellales</taxon>
        <taxon>Legionellaceae</taxon>
        <taxon>Legionella</taxon>
    </lineage>
</organism>
<protein>
    <submittedName>
        <fullName evidence="5">SNF2/RAD54 family transporter domain-containing protein</fullName>
    </submittedName>
</protein>
<dbReference type="SMART" id="SM00490">
    <property type="entry name" value="HELICc"/>
    <property type="match status" value="1"/>
</dbReference>
<dbReference type="OrthoDB" id="9772064at2"/>
<dbReference type="CDD" id="cd18793">
    <property type="entry name" value="SF2_C_SNF"/>
    <property type="match status" value="1"/>
</dbReference>
<evidence type="ECO:0000259" key="3">
    <source>
        <dbReference type="PROSITE" id="PS51192"/>
    </source>
</evidence>
<evidence type="ECO:0000313" key="5">
    <source>
        <dbReference type="EMBL" id="KTD18863.1"/>
    </source>
</evidence>
<dbReference type="InterPro" id="IPR014001">
    <property type="entry name" value="Helicase_ATP-bd"/>
</dbReference>
<keyword evidence="6" id="KW-1185">Reference proteome</keyword>
<dbReference type="STRING" id="456.Ljor_0086"/>
<evidence type="ECO:0000256" key="2">
    <source>
        <dbReference type="ARBA" id="ARBA00022806"/>
    </source>
</evidence>
<dbReference type="Pfam" id="PF00176">
    <property type="entry name" value="SNF2-rel_dom"/>
    <property type="match status" value="1"/>
</dbReference>
<feature type="domain" description="Helicase ATP-binding" evidence="3">
    <location>
        <begin position="503"/>
        <end position="676"/>
    </location>
</feature>
<dbReference type="PATRIC" id="fig|456.5.peg.100"/>
<dbReference type="InterPro" id="IPR050496">
    <property type="entry name" value="SNF2_RAD54_helicase_repair"/>
</dbReference>
<dbReference type="PROSITE" id="PS51194">
    <property type="entry name" value="HELICASE_CTER"/>
    <property type="match status" value="1"/>
</dbReference>
<dbReference type="RefSeq" id="WP_058469682.1">
    <property type="nucleotide sequence ID" value="NZ_CAAAIC010000005.1"/>
</dbReference>
<dbReference type="PROSITE" id="PS51192">
    <property type="entry name" value="HELICASE_ATP_BIND_1"/>
    <property type="match status" value="1"/>
</dbReference>
<dbReference type="Gene3D" id="3.40.50.10810">
    <property type="entry name" value="Tandem AAA-ATPase domain"/>
    <property type="match status" value="1"/>
</dbReference>
<keyword evidence="2" id="KW-0347">Helicase</keyword>
<dbReference type="GO" id="GO:0016787">
    <property type="term" value="F:hydrolase activity"/>
    <property type="evidence" value="ECO:0007669"/>
    <property type="project" value="UniProtKB-KW"/>
</dbReference>
<dbReference type="Gene3D" id="3.40.50.300">
    <property type="entry name" value="P-loop containing nucleotide triphosphate hydrolases"/>
    <property type="match status" value="1"/>
</dbReference>
<keyword evidence="2" id="KW-0547">Nucleotide-binding</keyword>
<proteinExistence type="predicted"/>
<keyword evidence="1" id="KW-0378">Hydrolase</keyword>
<dbReference type="InterPro" id="IPR027417">
    <property type="entry name" value="P-loop_NTPase"/>
</dbReference>
<dbReference type="GO" id="GO:0004386">
    <property type="term" value="F:helicase activity"/>
    <property type="evidence" value="ECO:0007669"/>
    <property type="project" value="UniProtKB-KW"/>
</dbReference>
<gene>
    <name evidence="5" type="ORF">Ljor_0086</name>
</gene>
<name>A0A0W0VFI5_9GAMM</name>
<reference evidence="5 6" key="1">
    <citation type="submission" date="2015-11" db="EMBL/GenBank/DDBJ databases">
        <title>Genomic analysis of 38 Legionella species identifies large and diverse effector repertoires.</title>
        <authorList>
            <person name="Burstein D."/>
            <person name="Amaro F."/>
            <person name="Zusman T."/>
            <person name="Lifshitz Z."/>
            <person name="Cohen O."/>
            <person name="Gilbert J.A."/>
            <person name="Pupko T."/>
            <person name="Shuman H.A."/>
            <person name="Segal G."/>
        </authorList>
    </citation>
    <scope>NUCLEOTIDE SEQUENCE [LARGE SCALE GENOMIC DNA]</scope>
    <source>
        <strain evidence="5 6">BL-540</strain>
    </source>
</reference>
<evidence type="ECO:0000313" key="6">
    <source>
        <dbReference type="Proteomes" id="UP000055035"/>
    </source>
</evidence>
<dbReference type="GO" id="GO:0005524">
    <property type="term" value="F:ATP binding"/>
    <property type="evidence" value="ECO:0007669"/>
    <property type="project" value="InterPro"/>
</dbReference>
<dbReference type="InterPro" id="IPR049730">
    <property type="entry name" value="SNF2/RAD54-like_C"/>
</dbReference>
<evidence type="ECO:0000256" key="1">
    <source>
        <dbReference type="ARBA" id="ARBA00022801"/>
    </source>
</evidence>
<dbReference type="InterPro" id="IPR000330">
    <property type="entry name" value="SNF2_N"/>
</dbReference>
<dbReference type="SMART" id="SM00487">
    <property type="entry name" value="DEXDc"/>
    <property type="match status" value="1"/>
</dbReference>